<dbReference type="InterPro" id="IPR041247">
    <property type="entry name" value="Rad52_fam"/>
</dbReference>
<dbReference type="PROSITE" id="PS00527">
    <property type="entry name" value="RIBOSOMAL_S14"/>
    <property type="match status" value="1"/>
</dbReference>
<comment type="similarity">
    <text evidence="3">Belongs to the universal ribosomal protein uS14 family.</text>
</comment>
<evidence type="ECO:0000256" key="9">
    <source>
        <dbReference type="ARBA" id="ARBA00023204"/>
    </source>
</evidence>
<dbReference type="Gene3D" id="4.10.830.10">
    <property type="entry name" value="30s Ribosomal Protein S14, Chain N"/>
    <property type="match status" value="1"/>
</dbReference>
<dbReference type="GO" id="GO:0015935">
    <property type="term" value="C:small ribosomal subunit"/>
    <property type="evidence" value="ECO:0007669"/>
    <property type="project" value="InterPro"/>
</dbReference>
<dbReference type="InterPro" id="IPR001209">
    <property type="entry name" value="Ribosomal_uS14"/>
</dbReference>
<dbReference type="InterPro" id="IPR023676">
    <property type="entry name" value="Ribosomal_uS14_arc"/>
</dbReference>
<keyword evidence="8" id="KW-0233">DNA recombination</keyword>
<dbReference type="GO" id="GO:0006412">
    <property type="term" value="P:translation"/>
    <property type="evidence" value="ECO:0007669"/>
    <property type="project" value="InterPro"/>
</dbReference>
<dbReference type="PANTHER" id="PTHR12132">
    <property type="entry name" value="DNA REPAIR AND RECOMBINATION PROTEIN RAD52, RAD59"/>
    <property type="match status" value="1"/>
</dbReference>
<keyword evidence="10" id="KW-0687">Ribonucleoprotein</keyword>
<dbReference type="InterPro" id="IPR043140">
    <property type="entry name" value="Ribosomal_uS14_sf"/>
</dbReference>
<keyword evidence="9" id="KW-0234">DNA repair</keyword>
<organism evidence="12 13">
    <name type="scientific">Maudiozyma humilis</name>
    <name type="common">Sour dough yeast</name>
    <name type="synonym">Kazachstania humilis</name>
    <dbReference type="NCBI Taxonomy" id="51915"/>
    <lineage>
        <taxon>Eukaryota</taxon>
        <taxon>Fungi</taxon>
        <taxon>Dikarya</taxon>
        <taxon>Ascomycota</taxon>
        <taxon>Saccharomycotina</taxon>
        <taxon>Saccharomycetes</taxon>
        <taxon>Saccharomycetales</taxon>
        <taxon>Saccharomycetaceae</taxon>
        <taxon>Maudiozyma</taxon>
    </lineage>
</organism>
<evidence type="ECO:0000256" key="11">
    <source>
        <dbReference type="SAM" id="MobiDB-lite"/>
    </source>
</evidence>
<comment type="caution">
    <text evidence="12">The sequence shown here is derived from an EMBL/GenBank/DDBJ whole genome shotgun (WGS) entry which is preliminary data.</text>
</comment>
<dbReference type="EMBL" id="BTGD01000001">
    <property type="protein sequence ID" value="GMM53792.1"/>
    <property type="molecule type" value="Genomic_DNA"/>
</dbReference>
<dbReference type="GO" id="GO:0008270">
    <property type="term" value="F:zinc ion binding"/>
    <property type="evidence" value="ECO:0007669"/>
    <property type="project" value="InterPro"/>
</dbReference>
<evidence type="ECO:0000256" key="1">
    <source>
        <dbReference type="ARBA" id="ARBA00001947"/>
    </source>
</evidence>
<evidence type="ECO:0000256" key="10">
    <source>
        <dbReference type="ARBA" id="ARBA00023274"/>
    </source>
</evidence>
<dbReference type="GO" id="GO:0005634">
    <property type="term" value="C:nucleus"/>
    <property type="evidence" value="ECO:0007669"/>
    <property type="project" value="TreeGrafter"/>
</dbReference>
<keyword evidence="7" id="KW-0689">Ribosomal protein</keyword>
<name>A0AAV5RR90_MAUHU</name>
<dbReference type="NCBIfam" id="NF004424">
    <property type="entry name" value="PRK05766.1"/>
    <property type="match status" value="1"/>
</dbReference>
<accession>A0AAV5RR90</accession>
<dbReference type="InterPro" id="IPR018271">
    <property type="entry name" value="Ribosomal_uS14_CS"/>
</dbReference>
<dbReference type="GO" id="GO:0000724">
    <property type="term" value="P:double-strand break repair via homologous recombination"/>
    <property type="evidence" value="ECO:0007669"/>
    <property type="project" value="TreeGrafter"/>
</dbReference>
<evidence type="ECO:0000256" key="3">
    <source>
        <dbReference type="ARBA" id="ARBA00009083"/>
    </source>
</evidence>
<dbReference type="InterPro" id="IPR007232">
    <property type="entry name" value="Rad52_Rad59_Rad22"/>
</dbReference>
<dbReference type="SUPFAM" id="SSF54768">
    <property type="entry name" value="dsRNA-binding domain-like"/>
    <property type="match status" value="1"/>
</dbReference>
<dbReference type="HAMAP" id="MF_01364_A">
    <property type="entry name" value="Ribosomal_uS14_2_A"/>
    <property type="match status" value="1"/>
</dbReference>
<dbReference type="InterPro" id="IPR042525">
    <property type="entry name" value="Rad52_Rad59_Rad22_sf"/>
</dbReference>
<evidence type="ECO:0000256" key="5">
    <source>
        <dbReference type="ARBA" id="ARBA00022763"/>
    </source>
</evidence>
<dbReference type="GO" id="GO:0045002">
    <property type="term" value="P:double-strand break repair via single-strand annealing"/>
    <property type="evidence" value="ECO:0007669"/>
    <property type="project" value="TreeGrafter"/>
</dbReference>
<evidence type="ECO:0000313" key="13">
    <source>
        <dbReference type="Proteomes" id="UP001377567"/>
    </source>
</evidence>
<sequence length="276" mass="31292">MTSAVKSNNTNTINQINYDNTTYQAGPGVDLDDLKFSEDWEGRPASEWSVKRIGILESKIESYTYQIFRSNRYGKHNLSKVIPGFKLIQFANEAFGSDGWYMDVLNMEVVESHSSVTNLPEIPKDENEANGESAESKEMHNVIAEAQVKVTLKDGTNTQMGGIGRATLPSKGHSFAKAKKEAISDALKKCILSFETIIMEYNTKVQNNYYVDGLYVSKIKMAHENVWFSHPRRFGKGSRQCRVCSSHTGLIRKYGLNICRQCFRERAQNIGFNKYR</sequence>
<comment type="cofactor">
    <cofactor evidence="1">
        <name>Zn(2+)</name>
        <dbReference type="ChEBI" id="CHEBI:29105"/>
    </cofactor>
</comment>
<dbReference type="GO" id="GO:0006312">
    <property type="term" value="P:mitotic recombination"/>
    <property type="evidence" value="ECO:0007669"/>
    <property type="project" value="TreeGrafter"/>
</dbReference>
<keyword evidence="4" id="KW-0479">Metal-binding</keyword>
<reference evidence="12 13" key="1">
    <citation type="journal article" date="2023" name="Elife">
        <title>Identification of key yeast species and microbe-microbe interactions impacting larval growth of Drosophila in the wild.</title>
        <authorList>
            <person name="Mure A."/>
            <person name="Sugiura Y."/>
            <person name="Maeda R."/>
            <person name="Honda K."/>
            <person name="Sakurai N."/>
            <person name="Takahashi Y."/>
            <person name="Watada M."/>
            <person name="Katoh T."/>
            <person name="Gotoh A."/>
            <person name="Gotoh Y."/>
            <person name="Taniguchi I."/>
            <person name="Nakamura K."/>
            <person name="Hayashi T."/>
            <person name="Katayama T."/>
            <person name="Uemura T."/>
            <person name="Hattori Y."/>
        </authorList>
    </citation>
    <scope>NUCLEOTIDE SEQUENCE [LARGE SCALE GENOMIC DNA]</scope>
    <source>
        <strain evidence="12 13">KH-74</strain>
    </source>
</reference>
<dbReference type="GO" id="GO:0003735">
    <property type="term" value="F:structural constituent of ribosome"/>
    <property type="evidence" value="ECO:0007669"/>
    <property type="project" value="InterPro"/>
</dbReference>
<evidence type="ECO:0000256" key="4">
    <source>
        <dbReference type="ARBA" id="ARBA00022723"/>
    </source>
</evidence>
<dbReference type="Proteomes" id="UP001377567">
    <property type="component" value="Unassembled WGS sequence"/>
</dbReference>
<keyword evidence="13" id="KW-1185">Reference proteome</keyword>
<evidence type="ECO:0000256" key="2">
    <source>
        <dbReference type="ARBA" id="ARBA00006638"/>
    </source>
</evidence>
<proteinExistence type="inferred from homology"/>
<keyword evidence="6" id="KW-0862">Zinc</keyword>
<comment type="similarity">
    <text evidence="2">Belongs to the RAD52 family.</text>
</comment>
<dbReference type="Pfam" id="PF00253">
    <property type="entry name" value="Ribosomal_S14"/>
    <property type="match status" value="1"/>
</dbReference>
<evidence type="ECO:0000256" key="8">
    <source>
        <dbReference type="ARBA" id="ARBA00023172"/>
    </source>
</evidence>
<gene>
    <name evidence="12" type="ORF">DAKH74_004080</name>
</gene>
<feature type="region of interest" description="Disordered" evidence="11">
    <location>
        <begin position="116"/>
        <end position="137"/>
    </location>
</feature>
<dbReference type="FunFam" id="4.10.830.10:FF:000002">
    <property type="entry name" value="40S ribosomal protein S29"/>
    <property type="match status" value="1"/>
</dbReference>
<evidence type="ECO:0000256" key="7">
    <source>
        <dbReference type="ARBA" id="ARBA00022980"/>
    </source>
</evidence>
<dbReference type="Pfam" id="PF04098">
    <property type="entry name" value="Rad52_Rad22"/>
    <property type="match status" value="1"/>
</dbReference>
<evidence type="ECO:0000313" key="12">
    <source>
        <dbReference type="EMBL" id="GMM53792.1"/>
    </source>
</evidence>
<evidence type="ECO:0000256" key="6">
    <source>
        <dbReference type="ARBA" id="ARBA00022833"/>
    </source>
</evidence>
<dbReference type="InterPro" id="IPR039744">
    <property type="entry name" value="RIbosomal_uS14_euk_arc"/>
</dbReference>
<dbReference type="Gene3D" id="3.30.390.80">
    <property type="entry name" value="DNA repair protein Rad52/59/22"/>
    <property type="match status" value="1"/>
</dbReference>
<dbReference type="GO" id="GO:0003723">
    <property type="term" value="F:RNA binding"/>
    <property type="evidence" value="ECO:0007669"/>
    <property type="project" value="InterPro"/>
</dbReference>
<dbReference type="PANTHER" id="PTHR12132:SF2">
    <property type="entry name" value="DNA REPAIR PROTEIN RAD59"/>
    <property type="match status" value="1"/>
</dbReference>
<keyword evidence="5" id="KW-0227">DNA damage</keyword>
<dbReference type="AlphaFoldDB" id="A0AAV5RR90"/>
<protein>
    <submittedName>
        <fullName evidence="12">Rad59 protein</fullName>
    </submittedName>
</protein>